<evidence type="ECO:0000256" key="5">
    <source>
        <dbReference type="ARBA" id="ARBA00022777"/>
    </source>
</evidence>
<evidence type="ECO:0000313" key="10">
    <source>
        <dbReference type="EMBL" id="TVY55220.1"/>
    </source>
</evidence>
<dbReference type="Gene3D" id="3.30.200.20">
    <property type="entry name" value="Phosphorylase Kinase, domain 1"/>
    <property type="match status" value="1"/>
</dbReference>
<protein>
    <recommendedName>
        <fullName evidence="1">non-specific serine/threonine protein kinase</fullName>
        <ecNumber evidence="1">2.7.11.1</ecNumber>
    </recommendedName>
</protein>
<reference evidence="10 11" key="1">
    <citation type="submission" date="2018-05" db="EMBL/GenBank/DDBJ databases">
        <title>Genome sequencing and assembly of the regulated plant pathogen Lachnellula willkommii and related sister species for the development of diagnostic species identification markers.</title>
        <authorList>
            <person name="Giroux E."/>
            <person name="Bilodeau G."/>
        </authorList>
    </citation>
    <scope>NUCLEOTIDE SEQUENCE [LARGE SCALE GENOMIC DNA]</scope>
    <source>
        <strain evidence="10 11">CBS 268.59</strain>
    </source>
</reference>
<dbReference type="AlphaFoldDB" id="A0A8T9BQY5"/>
<keyword evidence="4" id="KW-0547">Nucleotide-binding</keyword>
<name>A0A8T9BQY5_9HELO</name>
<evidence type="ECO:0000256" key="1">
    <source>
        <dbReference type="ARBA" id="ARBA00012513"/>
    </source>
</evidence>
<comment type="caution">
    <text evidence="10">The sequence shown here is derived from an EMBL/GenBank/DDBJ whole genome shotgun (WGS) entry which is preliminary data.</text>
</comment>
<evidence type="ECO:0000256" key="2">
    <source>
        <dbReference type="ARBA" id="ARBA00022527"/>
    </source>
</evidence>
<dbReference type="OrthoDB" id="5979581at2759"/>
<dbReference type="Proteomes" id="UP000469558">
    <property type="component" value="Unassembled WGS sequence"/>
</dbReference>
<evidence type="ECO:0000256" key="7">
    <source>
        <dbReference type="ARBA" id="ARBA00047899"/>
    </source>
</evidence>
<keyword evidence="2" id="KW-0723">Serine/threonine-protein kinase</keyword>
<dbReference type="SMART" id="SM00220">
    <property type="entry name" value="S_TKc"/>
    <property type="match status" value="1"/>
</dbReference>
<dbReference type="PANTHER" id="PTHR47634:SF9">
    <property type="entry name" value="PROTEIN KINASE DOMAIN-CONTAINING PROTEIN-RELATED"/>
    <property type="match status" value="1"/>
</dbReference>
<evidence type="ECO:0000259" key="9">
    <source>
        <dbReference type="PROSITE" id="PS50011"/>
    </source>
</evidence>
<evidence type="ECO:0000256" key="6">
    <source>
        <dbReference type="ARBA" id="ARBA00022840"/>
    </source>
</evidence>
<dbReference type="Pfam" id="PF00069">
    <property type="entry name" value="Pkinase"/>
    <property type="match status" value="1"/>
</dbReference>
<dbReference type="GO" id="GO:0005524">
    <property type="term" value="F:ATP binding"/>
    <property type="evidence" value="ECO:0007669"/>
    <property type="project" value="UniProtKB-KW"/>
</dbReference>
<dbReference type="InterPro" id="IPR051334">
    <property type="entry name" value="SRPK"/>
</dbReference>
<dbReference type="GO" id="GO:0000245">
    <property type="term" value="P:spliceosomal complex assembly"/>
    <property type="evidence" value="ECO:0007669"/>
    <property type="project" value="TreeGrafter"/>
</dbReference>
<evidence type="ECO:0000256" key="3">
    <source>
        <dbReference type="ARBA" id="ARBA00022679"/>
    </source>
</evidence>
<dbReference type="InterPro" id="IPR011009">
    <property type="entry name" value="Kinase-like_dom_sf"/>
</dbReference>
<comment type="catalytic activity">
    <reaction evidence="7">
        <text>L-threonyl-[protein] + ATP = O-phospho-L-threonyl-[protein] + ADP + H(+)</text>
        <dbReference type="Rhea" id="RHEA:46608"/>
        <dbReference type="Rhea" id="RHEA-COMP:11060"/>
        <dbReference type="Rhea" id="RHEA-COMP:11605"/>
        <dbReference type="ChEBI" id="CHEBI:15378"/>
        <dbReference type="ChEBI" id="CHEBI:30013"/>
        <dbReference type="ChEBI" id="CHEBI:30616"/>
        <dbReference type="ChEBI" id="CHEBI:61977"/>
        <dbReference type="ChEBI" id="CHEBI:456216"/>
        <dbReference type="EC" id="2.7.11.1"/>
    </reaction>
</comment>
<dbReference type="SUPFAM" id="SSF56112">
    <property type="entry name" value="Protein kinase-like (PK-like)"/>
    <property type="match status" value="1"/>
</dbReference>
<gene>
    <name evidence="10" type="primary">SRPK_5</name>
    <name evidence="10" type="ORF">LSUE1_G009344</name>
</gene>
<dbReference type="PANTHER" id="PTHR47634">
    <property type="entry name" value="PROTEIN KINASE DOMAIN-CONTAINING PROTEIN-RELATED"/>
    <property type="match status" value="1"/>
</dbReference>
<evidence type="ECO:0000256" key="4">
    <source>
        <dbReference type="ARBA" id="ARBA00022741"/>
    </source>
</evidence>
<dbReference type="InterPro" id="IPR000719">
    <property type="entry name" value="Prot_kinase_dom"/>
</dbReference>
<keyword evidence="3" id="KW-0808">Transferase</keyword>
<dbReference type="EC" id="2.7.11.1" evidence="1"/>
<accession>A0A8T9BQY5</accession>
<dbReference type="EMBL" id="QGMK01002925">
    <property type="protein sequence ID" value="TVY55220.1"/>
    <property type="molecule type" value="Genomic_DNA"/>
</dbReference>
<proteinExistence type="predicted"/>
<organism evidence="10 11">
    <name type="scientific">Lachnellula suecica</name>
    <dbReference type="NCBI Taxonomy" id="602035"/>
    <lineage>
        <taxon>Eukaryota</taxon>
        <taxon>Fungi</taxon>
        <taxon>Dikarya</taxon>
        <taxon>Ascomycota</taxon>
        <taxon>Pezizomycotina</taxon>
        <taxon>Leotiomycetes</taxon>
        <taxon>Helotiales</taxon>
        <taxon>Lachnaceae</taxon>
        <taxon>Lachnellula</taxon>
    </lineage>
</organism>
<keyword evidence="5 10" id="KW-0418">Kinase</keyword>
<dbReference type="PROSITE" id="PS50011">
    <property type="entry name" value="PROTEIN_KINASE_DOM"/>
    <property type="match status" value="1"/>
</dbReference>
<sequence length="395" mass="45526">MATAPCSPPRKFPTSAFVTLDATKKIEEEDLPSYIPEDYYPVYIGEVFGYRYQVVRKLGFGVNSTVWLEHRFLTLKLRVRTKEHNHVNLHSDQETTIYEYLKSHPIEHPGRNRVRSVLDSFEVAGPNGIHKCMLYQPLGMSFTEFLRLLPQNRFAKELTQKSVQLILIALDYLHHCDVVHTDISPNNVLQGIEDDSILSEIEQGELERPIARKVLSDRTIYNSRPMPFSAGQPVLCDLGDARAGTQKHRGDIMPGIYRAPEVILGMDWDSKVDIWAIGVMTWDLLEGSHLFFAKKNRVPDDEQHLAEMVSLLGPPPPEFLRRRNWKGTVPIPEQSFETREQWLDGEDHALFVQFLRRMLCWMPEERPVAEELAFDEFLMQPYATTFLEASTETIT</sequence>
<keyword evidence="11" id="KW-1185">Reference proteome</keyword>
<dbReference type="GO" id="GO:0004674">
    <property type="term" value="F:protein serine/threonine kinase activity"/>
    <property type="evidence" value="ECO:0007669"/>
    <property type="project" value="UniProtKB-KW"/>
</dbReference>
<evidence type="ECO:0000256" key="8">
    <source>
        <dbReference type="ARBA" id="ARBA00048679"/>
    </source>
</evidence>
<comment type="catalytic activity">
    <reaction evidence="8">
        <text>L-seryl-[protein] + ATP = O-phospho-L-seryl-[protein] + ADP + H(+)</text>
        <dbReference type="Rhea" id="RHEA:17989"/>
        <dbReference type="Rhea" id="RHEA-COMP:9863"/>
        <dbReference type="Rhea" id="RHEA-COMP:11604"/>
        <dbReference type="ChEBI" id="CHEBI:15378"/>
        <dbReference type="ChEBI" id="CHEBI:29999"/>
        <dbReference type="ChEBI" id="CHEBI:30616"/>
        <dbReference type="ChEBI" id="CHEBI:83421"/>
        <dbReference type="ChEBI" id="CHEBI:456216"/>
        <dbReference type="EC" id="2.7.11.1"/>
    </reaction>
</comment>
<evidence type="ECO:0000313" key="11">
    <source>
        <dbReference type="Proteomes" id="UP000469558"/>
    </source>
</evidence>
<keyword evidence="6" id="KW-0067">ATP-binding</keyword>
<dbReference type="Gene3D" id="1.10.510.10">
    <property type="entry name" value="Transferase(Phosphotransferase) domain 1"/>
    <property type="match status" value="1"/>
</dbReference>
<dbReference type="GO" id="GO:0050684">
    <property type="term" value="P:regulation of mRNA processing"/>
    <property type="evidence" value="ECO:0007669"/>
    <property type="project" value="TreeGrafter"/>
</dbReference>
<feature type="domain" description="Protein kinase" evidence="9">
    <location>
        <begin position="52"/>
        <end position="378"/>
    </location>
</feature>